<dbReference type="SUPFAM" id="SSF55060">
    <property type="entry name" value="GHMP Kinase, C-terminal domain"/>
    <property type="match status" value="1"/>
</dbReference>
<evidence type="ECO:0000256" key="6">
    <source>
        <dbReference type="ARBA" id="ARBA00022777"/>
    </source>
</evidence>
<comment type="pathway">
    <text evidence="9">Isoprenoid biosynthesis; isopentenyl diphosphate biosynthesis via DXP pathway; isopentenyl diphosphate from 1-deoxy-D-xylulose 5-phosphate: step 3/6.</text>
</comment>
<dbReference type="UniPathway" id="UPA00056">
    <property type="reaction ID" value="UER00094"/>
</dbReference>
<dbReference type="InterPro" id="IPR014721">
    <property type="entry name" value="Ribsml_uS5_D2-typ_fold_subgr"/>
</dbReference>
<evidence type="ECO:0000259" key="11">
    <source>
        <dbReference type="Pfam" id="PF00288"/>
    </source>
</evidence>
<dbReference type="Pfam" id="PF08544">
    <property type="entry name" value="GHMP_kinases_C"/>
    <property type="match status" value="1"/>
</dbReference>
<feature type="active site" evidence="9">
    <location>
        <position position="35"/>
    </location>
</feature>
<evidence type="ECO:0000256" key="10">
    <source>
        <dbReference type="SAM" id="MobiDB-lite"/>
    </source>
</evidence>
<organism evidence="13 14">
    <name type="scientific">Corynebacterium urogenitale</name>
    <dbReference type="NCBI Taxonomy" id="2487892"/>
    <lineage>
        <taxon>Bacteria</taxon>
        <taxon>Bacillati</taxon>
        <taxon>Actinomycetota</taxon>
        <taxon>Actinomycetes</taxon>
        <taxon>Mycobacteriales</taxon>
        <taxon>Corynebacteriaceae</taxon>
        <taxon>Corynebacterium</taxon>
    </lineage>
</organism>
<dbReference type="InterPro" id="IPR004424">
    <property type="entry name" value="IspE"/>
</dbReference>
<dbReference type="GO" id="GO:0050515">
    <property type="term" value="F:4-(cytidine 5'-diphospho)-2-C-methyl-D-erythritol kinase activity"/>
    <property type="evidence" value="ECO:0007669"/>
    <property type="project" value="UniProtKB-UniRule"/>
</dbReference>
<evidence type="ECO:0000256" key="2">
    <source>
        <dbReference type="ARBA" id="ARBA00012052"/>
    </source>
</evidence>
<evidence type="ECO:0000256" key="4">
    <source>
        <dbReference type="ARBA" id="ARBA00022679"/>
    </source>
</evidence>
<reference evidence="14" key="1">
    <citation type="submission" date="2019-10" db="EMBL/GenBank/DDBJ databases">
        <title>Complete genome sequence of Corynebacterium urogenitalis DSM 108747, isolated from the genital tract of a cow.</title>
        <authorList>
            <person name="Ruckert C."/>
            <person name="Ballas P."/>
            <person name="Wagener K."/>
            <person name="Drillich M."/>
            <person name="Kaempfer P."/>
            <person name="Busse H.-J."/>
            <person name="Ehling-Schulz M."/>
        </authorList>
    </citation>
    <scope>NUCLEOTIDE SEQUENCE [LARGE SCALE GENOMIC DNA]</scope>
    <source>
        <strain evidence="14">LMM 1652</strain>
    </source>
</reference>
<dbReference type="InterPro" id="IPR020568">
    <property type="entry name" value="Ribosomal_Su5_D2-typ_SF"/>
</dbReference>
<dbReference type="SUPFAM" id="SSF54211">
    <property type="entry name" value="Ribosomal protein S5 domain 2-like"/>
    <property type="match status" value="1"/>
</dbReference>
<name>A0A5J6ZDB7_9CORY</name>
<dbReference type="NCBIfam" id="NF002870">
    <property type="entry name" value="PRK03188.1"/>
    <property type="match status" value="1"/>
</dbReference>
<keyword evidence="5 9" id="KW-0547">Nucleotide-binding</keyword>
<feature type="region of interest" description="Disordered" evidence="10">
    <location>
        <begin position="1"/>
        <end position="25"/>
    </location>
</feature>
<dbReference type="KEGG" id="cuo:CUROG_07605"/>
<dbReference type="PANTHER" id="PTHR43527">
    <property type="entry name" value="4-DIPHOSPHOCYTIDYL-2-C-METHYL-D-ERYTHRITOL KINASE, CHLOROPLASTIC"/>
    <property type="match status" value="1"/>
</dbReference>
<dbReference type="EMBL" id="CP045032">
    <property type="protein sequence ID" value="QFQ02870.1"/>
    <property type="molecule type" value="Genomic_DNA"/>
</dbReference>
<dbReference type="RefSeq" id="WP_151903181.1">
    <property type="nucleotide sequence ID" value="NZ_CP045032.1"/>
</dbReference>
<dbReference type="PANTHER" id="PTHR43527:SF2">
    <property type="entry name" value="4-DIPHOSPHOCYTIDYL-2-C-METHYL-D-ERYTHRITOL KINASE, CHLOROPLASTIC"/>
    <property type="match status" value="1"/>
</dbReference>
<gene>
    <name evidence="9 13" type="primary">ispE</name>
    <name evidence="13" type="ORF">CUROG_07605</name>
</gene>
<keyword evidence="4 9" id="KW-0808">Transferase</keyword>
<dbReference type="HAMAP" id="MF_00061">
    <property type="entry name" value="IspE"/>
    <property type="match status" value="1"/>
</dbReference>
<feature type="active site" evidence="9">
    <location>
        <position position="178"/>
    </location>
</feature>
<dbReference type="NCBIfam" id="TIGR00154">
    <property type="entry name" value="ispE"/>
    <property type="match status" value="1"/>
</dbReference>
<comment type="function">
    <text evidence="9">Catalyzes the phosphorylation of the position 2 hydroxy group of 4-diphosphocytidyl-2C-methyl-D-erythritol.</text>
</comment>
<protein>
    <recommendedName>
        <fullName evidence="3 9">4-diphosphocytidyl-2-C-methyl-D-erythritol kinase</fullName>
        <shortName evidence="9">CMK</shortName>
        <ecNumber evidence="2 9">2.7.1.148</ecNumber>
    </recommendedName>
    <alternativeName>
        <fullName evidence="8 9">4-(cytidine-5'-diphospho)-2-C-methyl-D-erythritol kinase</fullName>
    </alternativeName>
</protein>
<dbReference type="AlphaFoldDB" id="A0A5J6ZDB7"/>
<evidence type="ECO:0000256" key="9">
    <source>
        <dbReference type="HAMAP-Rule" id="MF_00061"/>
    </source>
</evidence>
<evidence type="ECO:0000259" key="12">
    <source>
        <dbReference type="Pfam" id="PF08544"/>
    </source>
</evidence>
<dbReference type="InterPro" id="IPR013750">
    <property type="entry name" value="GHMP_kinase_C_dom"/>
</dbReference>
<evidence type="ECO:0000256" key="3">
    <source>
        <dbReference type="ARBA" id="ARBA00017473"/>
    </source>
</evidence>
<feature type="binding site" evidence="9">
    <location>
        <begin position="127"/>
        <end position="137"/>
    </location>
    <ligand>
        <name>ATP</name>
        <dbReference type="ChEBI" id="CHEBI:30616"/>
    </ligand>
</feature>
<dbReference type="InterPro" id="IPR006204">
    <property type="entry name" value="GHMP_kinase_N_dom"/>
</dbReference>
<dbReference type="GO" id="GO:0016114">
    <property type="term" value="P:terpenoid biosynthetic process"/>
    <property type="evidence" value="ECO:0007669"/>
    <property type="project" value="UniProtKB-UniRule"/>
</dbReference>
<dbReference type="GO" id="GO:0019288">
    <property type="term" value="P:isopentenyl diphosphate biosynthetic process, methylerythritol 4-phosphate pathway"/>
    <property type="evidence" value="ECO:0007669"/>
    <property type="project" value="UniProtKB-UniRule"/>
</dbReference>
<evidence type="ECO:0000256" key="7">
    <source>
        <dbReference type="ARBA" id="ARBA00022840"/>
    </source>
</evidence>
<evidence type="ECO:0000256" key="5">
    <source>
        <dbReference type="ARBA" id="ARBA00022741"/>
    </source>
</evidence>
<evidence type="ECO:0000256" key="8">
    <source>
        <dbReference type="ARBA" id="ARBA00032554"/>
    </source>
</evidence>
<sequence length="353" mass="36593">MTEEQTPEEHAPLNGRSSTGESRERVSVTAVAHGKINLHLGVSDLREDGYHDLHSVFQSVSLKEQVRLVEVASGEEETMTVAGHDAHLVPTDRSNLAWRAVEAVQQLVFDAGAEVAPVSVHIDKGVPVAGGMAGGSADAAAALVAAVEFYFHRHPASNHLPAPSQQQQHAIASGLGADVPFCVLGGTALGVGRGDELASVMAGGQFHWALATDKRGLSTPKVFAQLDKQREQSSQGMRPDVRAGDTAELMRALISGDPEQLAPTLINDLQAPAISLMPSLRATLLAAKKAGALAAIVSGSGPTVAMLCRDAEHAVDVATTVSVEGKASATTTCSSPAGAARLLDGHDETSSHS</sequence>
<feature type="domain" description="GHMP kinase C-terminal" evidence="12">
    <location>
        <begin position="250"/>
        <end position="319"/>
    </location>
</feature>
<evidence type="ECO:0000313" key="14">
    <source>
        <dbReference type="Proteomes" id="UP000326711"/>
    </source>
</evidence>
<keyword evidence="14" id="KW-1185">Reference proteome</keyword>
<comment type="similarity">
    <text evidence="1 9">Belongs to the GHMP kinase family. IspE subfamily.</text>
</comment>
<comment type="catalytic activity">
    <reaction evidence="9">
        <text>4-CDP-2-C-methyl-D-erythritol + ATP = 4-CDP-2-C-methyl-D-erythritol 2-phosphate + ADP + H(+)</text>
        <dbReference type="Rhea" id="RHEA:18437"/>
        <dbReference type="ChEBI" id="CHEBI:15378"/>
        <dbReference type="ChEBI" id="CHEBI:30616"/>
        <dbReference type="ChEBI" id="CHEBI:57823"/>
        <dbReference type="ChEBI" id="CHEBI:57919"/>
        <dbReference type="ChEBI" id="CHEBI:456216"/>
        <dbReference type="EC" id="2.7.1.148"/>
    </reaction>
</comment>
<dbReference type="Proteomes" id="UP000326711">
    <property type="component" value="Chromosome"/>
</dbReference>
<accession>A0A5J6ZDB7</accession>
<dbReference type="InterPro" id="IPR036554">
    <property type="entry name" value="GHMP_kinase_C_sf"/>
</dbReference>
<evidence type="ECO:0000313" key="13">
    <source>
        <dbReference type="EMBL" id="QFQ02870.1"/>
    </source>
</evidence>
<evidence type="ECO:0000256" key="1">
    <source>
        <dbReference type="ARBA" id="ARBA00009684"/>
    </source>
</evidence>
<dbReference type="Gene3D" id="3.30.230.10">
    <property type="match status" value="1"/>
</dbReference>
<dbReference type="GO" id="GO:0005524">
    <property type="term" value="F:ATP binding"/>
    <property type="evidence" value="ECO:0007669"/>
    <property type="project" value="UniProtKB-UniRule"/>
</dbReference>
<proteinExistence type="inferred from homology"/>
<dbReference type="Pfam" id="PF00288">
    <property type="entry name" value="GHMP_kinases_N"/>
    <property type="match status" value="1"/>
</dbReference>
<dbReference type="OrthoDB" id="3173073at2"/>
<keyword evidence="7 9" id="KW-0067">ATP-binding</keyword>
<keyword evidence="9" id="KW-0414">Isoprene biosynthesis</keyword>
<dbReference type="EC" id="2.7.1.148" evidence="2 9"/>
<keyword evidence="6 9" id="KW-0418">Kinase</keyword>
<feature type="domain" description="GHMP kinase N-terminal" evidence="11">
    <location>
        <begin position="95"/>
        <end position="186"/>
    </location>
</feature>
<dbReference type="Gene3D" id="3.30.70.890">
    <property type="entry name" value="GHMP kinase, C-terminal domain"/>
    <property type="match status" value="1"/>
</dbReference>